<dbReference type="Proteomes" id="UP000190188">
    <property type="component" value="Unassembled WGS sequence"/>
</dbReference>
<dbReference type="InterPro" id="IPR005467">
    <property type="entry name" value="His_kinase_dom"/>
</dbReference>
<gene>
    <name evidence="11" type="ORF">BVG16_20710</name>
</gene>
<comment type="caution">
    <text evidence="11">The sequence shown here is derived from an EMBL/GenBank/DDBJ whole genome shotgun (WGS) entry which is preliminary data.</text>
</comment>
<feature type="transmembrane region" description="Helical" evidence="9">
    <location>
        <begin position="65"/>
        <end position="88"/>
    </location>
</feature>
<dbReference type="EC" id="2.7.13.3" evidence="2"/>
<dbReference type="STRING" id="1324314.BVG16_20710"/>
<dbReference type="AlphaFoldDB" id="A0A1T2X837"/>
<evidence type="ECO:0000256" key="7">
    <source>
        <dbReference type="ARBA" id="ARBA00022840"/>
    </source>
</evidence>
<reference evidence="11 12" key="1">
    <citation type="submission" date="2017-01" db="EMBL/GenBank/DDBJ databases">
        <title>Genome analysis of Paenibacillus selenitrireducens ES3-24.</title>
        <authorList>
            <person name="Xu D."/>
            <person name="Yao R."/>
            <person name="Zheng S."/>
        </authorList>
    </citation>
    <scope>NUCLEOTIDE SEQUENCE [LARGE SCALE GENOMIC DNA]</scope>
    <source>
        <strain evidence="11 12">ES3-24</strain>
    </source>
</reference>
<name>A0A1T2X837_9BACL</name>
<dbReference type="PANTHER" id="PTHR43065:SF10">
    <property type="entry name" value="PEROXIDE STRESS-ACTIVATED HISTIDINE KINASE MAK3"/>
    <property type="match status" value="1"/>
</dbReference>
<evidence type="ECO:0000313" key="11">
    <source>
        <dbReference type="EMBL" id="OPA75753.1"/>
    </source>
</evidence>
<dbReference type="EMBL" id="MSZX01000008">
    <property type="protein sequence ID" value="OPA75753.1"/>
    <property type="molecule type" value="Genomic_DNA"/>
</dbReference>
<keyword evidence="4" id="KW-0808">Transferase</keyword>
<keyword evidence="6" id="KW-0418">Kinase</keyword>
<evidence type="ECO:0000256" key="9">
    <source>
        <dbReference type="SAM" id="Phobius"/>
    </source>
</evidence>
<evidence type="ECO:0000256" key="5">
    <source>
        <dbReference type="ARBA" id="ARBA00022741"/>
    </source>
</evidence>
<sequence>MIFVLIVLWITAILLLISDWRNQAARWLSAVAFCGGSGALASVLQEWIRPLVTTLGGTADTDVGLYWAMTVFSLLSYYGLPYCYLMFAGTYISRPNWRRFWGYIRWILPLPILLMLCFRPYYPPNYDLLVYWAVPYIVFGTVLIVSKRGELWERRSHGITMLAVVPAVVFAMVMNYVLPVLGIYEMWRYNVWTISLAFAVFVTALFKSGFLGVQLFIERRQMDMTLRAITSGTSILNHAIKNDLGKIQLFCDKLISNQHAEVHNELVEDVQVIQKAAAHIQDMVSRVHHRTQDLIIRPEVVMLERLILDNVNMLEPQLAQSKIAVITGWDADDEVMEILVDRAQIQETVNNIMINAIDAMPKGGTMTLQRKETKRAWILAIQDTGVGIPKDQLAKVTEPFFTTKQSSSNNFGLGLAYCYQVMKKHGGTMKIESKVGAGTTVYLYFSKNKRLIRR</sequence>
<keyword evidence="7" id="KW-0067">ATP-binding</keyword>
<dbReference type="CDD" id="cd00075">
    <property type="entry name" value="HATPase"/>
    <property type="match status" value="1"/>
</dbReference>
<evidence type="ECO:0000256" key="2">
    <source>
        <dbReference type="ARBA" id="ARBA00012438"/>
    </source>
</evidence>
<evidence type="ECO:0000256" key="1">
    <source>
        <dbReference type="ARBA" id="ARBA00000085"/>
    </source>
</evidence>
<proteinExistence type="predicted"/>
<dbReference type="InterPro" id="IPR036890">
    <property type="entry name" value="HATPase_C_sf"/>
</dbReference>
<evidence type="ECO:0000256" key="3">
    <source>
        <dbReference type="ARBA" id="ARBA00022553"/>
    </source>
</evidence>
<feature type="transmembrane region" description="Helical" evidence="9">
    <location>
        <begin position="158"/>
        <end position="178"/>
    </location>
</feature>
<keyword evidence="9" id="KW-0472">Membrane</keyword>
<evidence type="ECO:0000256" key="4">
    <source>
        <dbReference type="ARBA" id="ARBA00022679"/>
    </source>
</evidence>
<accession>A0A1T2X837</accession>
<evidence type="ECO:0000256" key="8">
    <source>
        <dbReference type="ARBA" id="ARBA00023012"/>
    </source>
</evidence>
<dbReference type="GO" id="GO:0005524">
    <property type="term" value="F:ATP binding"/>
    <property type="evidence" value="ECO:0007669"/>
    <property type="project" value="UniProtKB-KW"/>
</dbReference>
<dbReference type="PRINTS" id="PR00344">
    <property type="entry name" value="BCTRLSENSOR"/>
</dbReference>
<dbReference type="InterPro" id="IPR004358">
    <property type="entry name" value="Sig_transdc_His_kin-like_C"/>
</dbReference>
<dbReference type="OrthoDB" id="9121833at2"/>
<dbReference type="SUPFAM" id="SSF55874">
    <property type="entry name" value="ATPase domain of HSP90 chaperone/DNA topoisomerase II/histidine kinase"/>
    <property type="match status" value="1"/>
</dbReference>
<keyword evidence="5" id="KW-0547">Nucleotide-binding</keyword>
<dbReference type="PANTHER" id="PTHR43065">
    <property type="entry name" value="SENSOR HISTIDINE KINASE"/>
    <property type="match status" value="1"/>
</dbReference>
<dbReference type="PROSITE" id="PS50109">
    <property type="entry name" value="HIS_KIN"/>
    <property type="match status" value="1"/>
</dbReference>
<keyword evidence="9" id="KW-1133">Transmembrane helix</keyword>
<dbReference type="InterPro" id="IPR003594">
    <property type="entry name" value="HATPase_dom"/>
</dbReference>
<feature type="transmembrane region" description="Helical" evidence="9">
    <location>
        <begin position="190"/>
        <end position="217"/>
    </location>
</feature>
<dbReference type="GO" id="GO:0000160">
    <property type="term" value="P:phosphorelay signal transduction system"/>
    <property type="evidence" value="ECO:0007669"/>
    <property type="project" value="UniProtKB-KW"/>
</dbReference>
<feature type="domain" description="Histidine kinase" evidence="10">
    <location>
        <begin position="235"/>
        <end position="449"/>
    </location>
</feature>
<feature type="transmembrane region" description="Helical" evidence="9">
    <location>
        <begin position="128"/>
        <end position="146"/>
    </location>
</feature>
<comment type="catalytic activity">
    <reaction evidence="1">
        <text>ATP + protein L-histidine = ADP + protein N-phospho-L-histidine.</text>
        <dbReference type="EC" id="2.7.13.3"/>
    </reaction>
</comment>
<evidence type="ECO:0000256" key="6">
    <source>
        <dbReference type="ARBA" id="ARBA00022777"/>
    </source>
</evidence>
<organism evidence="11 12">
    <name type="scientific">Paenibacillus selenitireducens</name>
    <dbReference type="NCBI Taxonomy" id="1324314"/>
    <lineage>
        <taxon>Bacteria</taxon>
        <taxon>Bacillati</taxon>
        <taxon>Bacillota</taxon>
        <taxon>Bacilli</taxon>
        <taxon>Bacillales</taxon>
        <taxon>Paenibacillaceae</taxon>
        <taxon>Paenibacillus</taxon>
    </lineage>
</organism>
<keyword evidence="8" id="KW-0902">Two-component regulatory system</keyword>
<keyword evidence="3" id="KW-0597">Phosphoprotein</keyword>
<dbReference type="Pfam" id="PF02518">
    <property type="entry name" value="HATPase_c"/>
    <property type="match status" value="1"/>
</dbReference>
<feature type="transmembrane region" description="Helical" evidence="9">
    <location>
        <begin position="100"/>
        <end position="122"/>
    </location>
</feature>
<dbReference type="SMART" id="SM00387">
    <property type="entry name" value="HATPase_c"/>
    <property type="match status" value="1"/>
</dbReference>
<keyword evidence="12" id="KW-1185">Reference proteome</keyword>
<evidence type="ECO:0000259" key="10">
    <source>
        <dbReference type="PROSITE" id="PS50109"/>
    </source>
</evidence>
<protein>
    <recommendedName>
        <fullName evidence="2">histidine kinase</fullName>
        <ecNumber evidence="2">2.7.13.3</ecNumber>
    </recommendedName>
</protein>
<keyword evidence="9" id="KW-0812">Transmembrane</keyword>
<dbReference type="GO" id="GO:0004673">
    <property type="term" value="F:protein histidine kinase activity"/>
    <property type="evidence" value="ECO:0007669"/>
    <property type="project" value="UniProtKB-EC"/>
</dbReference>
<evidence type="ECO:0000313" key="12">
    <source>
        <dbReference type="Proteomes" id="UP000190188"/>
    </source>
</evidence>
<dbReference type="Gene3D" id="3.30.565.10">
    <property type="entry name" value="Histidine kinase-like ATPase, C-terminal domain"/>
    <property type="match status" value="1"/>
</dbReference>